<evidence type="ECO:0000313" key="9">
    <source>
        <dbReference type="EMBL" id="CAH0725200.1"/>
    </source>
</evidence>
<evidence type="ECO:0000256" key="1">
    <source>
        <dbReference type="ARBA" id="ARBA00004123"/>
    </source>
</evidence>
<evidence type="ECO:0000256" key="2">
    <source>
        <dbReference type="ARBA" id="ARBA00022763"/>
    </source>
</evidence>
<gene>
    <name evidence="9" type="ORF">BINO364_LOCUS10812</name>
</gene>
<keyword evidence="5" id="KW-0539">Nucleus</keyword>
<dbReference type="GO" id="GO:0045027">
    <property type="term" value="F:DNA end binding"/>
    <property type="evidence" value="ECO:0007669"/>
    <property type="project" value="TreeGrafter"/>
</dbReference>
<dbReference type="PANTHER" id="PTHR32235:SF1">
    <property type="entry name" value="NON-HOMOLOGOUS END-JOINING FACTOR 1"/>
    <property type="match status" value="1"/>
</dbReference>
<keyword evidence="10" id="KW-1185">Reference proteome</keyword>
<dbReference type="Proteomes" id="UP000838878">
    <property type="component" value="Chromosome 5"/>
</dbReference>
<dbReference type="Gene3D" id="2.170.210.10">
    <property type="entry name" value="DNA double-strand break repair and VJ recombination XRCC4, N-terminal"/>
    <property type="match status" value="1"/>
</dbReference>
<dbReference type="Gene3D" id="1.10.287.450">
    <property type="entry name" value="Helix hairpin bin"/>
    <property type="match status" value="1"/>
</dbReference>
<evidence type="ECO:0000256" key="7">
    <source>
        <dbReference type="ARBA" id="ARBA00044529"/>
    </source>
</evidence>
<name>A0A8J9VQU0_9NEOP</name>
<accession>A0A8J9VQU0</accession>
<evidence type="ECO:0000259" key="8">
    <source>
        <dbReference type="Pfam" id="PF09302"/>
    </source>
</evidence>
<keyword evidence="2" id="KW-0227">DNA damage</keyword>
<evidence type="ECO:0000256" key="5">
    <source>
        <dbReference type="ARBA" id="ARBA00023242"/>
    </source>
</evidence>
<comment type="similarity">
    <text evidence="6">Belongs to the XRCC4-XLF family. XLF subfamily.</text>
</comment>
<dbReference type="GO" id="GO:0006303">
    <property type="term" value="P:double-strand break repair via nonhomologous end joining"/>
    <property type="evidence" value="ECO:0007669"/>
    <property type="project" value="TreeGrafter"/>
</dbReference>
<keyword evidence="4" id="KW-0234">DNA repair</keyword>
<dbReference type="InterPro" id="IPR015381">
    <property type="entry name" value="XLF-like_N"/>
</dbReference>
<evidence type="ECO:0000256" key="4">
    <source>
        <dbReference type="ARBA" id="ARBA00023204"/>
    </source>
</evidence>
<feature type="domain" description="XLF-like N-terminal" evidence="8">
    <location>
        <begin position="2"/>
        <end position="104"/>
    </location>
</feature>
<evidence type="ECO:0000256" key="3">
    <source>
        <dbReference type="ARBA" id="ARBA00023125"/>
    </source>
</evidence>
<dbReference type="AlphaFoldDB" id="A0A8J9VQU0"/>
<organism evidence="9 10">
    <name type="scientific">Brenthis ino</name>
    <name type="common">lesser marbled fritillary</name>
    <dbReference type="NCBI Taxonomy" id="405034"/>
    <lineage>
        <taxon>Eukaryota</taxon>
        <taxon>Metazoa</taxon>
        <taxon>Ecdysozoa</taxon>
        <taxon>Arthropoda</taxon>
        <taxon>Hexapoda</taxon>
        <taxon>Insecta</taxon>
        <taxon>Pterygota</taxon>
        <taxon>Neoptera</taxon>
        <taxon>Endopterygota</taxon>
        <taxon>Lepidoptera</taxon>
        <taxon>Glossata</taxon>
        <taxon>Ditrysia</taxon>
        <taxon>Papilionoidea</taxon>
        <taxon>Nymphalidae</taxon>
        <taxon>Heliconiinae</taxon>
        <taxon>Argynnini</taxon>
        <taxon>Brenthis</taxon>
    </lineage>
</organism>
<sequence length="251" mass="29600">MWNELQSSPSFYIHYVKQRRHHILITDYVNIWEIYLSEEEFLKCLTESNIGLEMGTQELIQKGIELLMHPQDLKKINISHDGTSLVVVMTKFYGFPFKLKLHLKEGSRELFFHEVMQPILKTIHDLKSSENELRTLLKKKDVEIEEYKSLGGKIRYTALPRYNDEEHMKKHSAYNTHFGVQEIPNNLLQRVVHVSKENDIDNIGTNIPIKSEPESQEVISNQTSINRLIQIKQERIKNELPTIKRRRPLNI</sequence>
<dbReference type="PANTHER" id="PTHR32235">
    <property type="entry name" value="NON-HOMOLOGOUS END-JOINING FACTOR 1"/>
    <property type="match status" value="1"/>
</dbReference>
<keyword evidence="3" id="KW-0238">DNA-binding</keyword>
<evidence type="ECO:0000256" key="6">
    <source>
        <dbReference type="ARBA" id="ARBA00025747"/>
    </source>
</evidence>
<dbReference type="OrthoDB" id="2155935at2759"/>
<feature type="non-terminal residue" evidence="9">
    <location>
        <position position="251"/>
    </location>
</feature>
<dbReference type="Pfam" id="PF09302">
    <property type="entry name" value="XLF"/>
    <property type="match status" value="1"/>
</dbReference>
<dbReference type="GO" id="GO:0032807">
    <property type="term" value="C:DNA ligase IV complex"/>
    <property type="evidence" value="ECO:0007669"/>
    <property type="project" value="TreeGrafter"/>
</dbReference>
<dbReference type="InterPro" id="IPR052287">
    <property type="entry name" value="NHEJ_factor"/>
</dbReference>
<proteinExistence type="inferred from homology"/>
<dbReference type="InterPro" id="IPR038051">
    <property type="entry name" value="XRCC4-like_N_sf"/>
</dbReference>
<evidence type="ECO:0000313" key="10">
    <source>
        <dbReference type="Proteomes" id="UP000838878"/>
    </source>
</evidence>
<comment type="subcellular location">
    <subcellularLocation>
        <location evidence="1">Nucleus</location>
    </subcellularLocation>
</comment>
<reference evidence="9" key="1">
    <citation type="submission" date="2021-12" db="EMBL/GenBank/DDBJ databases">
        <authorList>
            <person name="Martin H S."/>
        </authorList>
    </citation>
    <scope>NUCLEOTIDE SEQUENCE</scope>
</reference>
<protein>
    <recommendedName>
        <fullName evidence="7">Non-homologous end-joining factor 1</fullName>
    </recommendedName>
</protein>
<dbReference type="CDD" id="cd22285">
    <property type="entry name" value="HD_XLF_N"/>
    <property type="match status" value="1"/>
</dbReference>
<dbReference type="EMBL" id="OV170225">
    <property type="protein sequence ID" value="CAH0725200.1"/>
    <property type="molecule type" value="Genomic_DNA"/>
</dbReference>